<evidence type="ECO:0000256" key="5">
    <source>
        <dbReference type="ARBA" id="ARBA00022694"/>
    </source>
</evidence>
<evidence type="ECO:0000256" key="12">
    <source>
        <dbReference type="RuleBase" id="RU003784"/>
    </source>
</evidence>
<dbReference type="InterPro" id="IPR018022">
    <property type="entry name" value="IPT"/>
</dbReference>
<reference evidence="14 15" key="1">
    <citation type="submission" date="2019-11" db="EMBL/GenBank/DDBJ databases">
        <authorList>
            <person name="He Y."/>
        </authorList>
    </citation>
    <scope>NUCLEOTIDE SEQUENCE [LARGE SCALE GENOMIC DNA]</scope>
    <source>
        <strain evidence="14 15">SCSIO 58843</strain>
    </source>
</reference>
<dbReference type="Gene3D" id="3.40.50.300">
    <property type="entry name" value="P-loop containing nucleotide triphosphate hydrolases"/>
    <property type="match status" value="1"/>
</dbReference>
<evidence type="ECO:0000256" key="10">
    <source>
        <dbReference type="HAMAP-Rule" id="MF_00185"/>
    </source>
</evidence>
<accession>A0A5Q2RJ59</accession>
<evidence type="ECO:0000256" key="1">
    <source>
        <dbReference type="ARBA" id="ARBA00001946"/>
    </source>
</evidence>
<evidence type="ECO:0000256" key="3">
    <source>
        <dbReference type="ARBA" id="ARBA00005842"/>
    </source>
</evidence>
<dbReference type="AlphaFoldDB" id="A0A5Q2RJ59"/>
<evidence type="ECO:0000256" key="4">
    <source>
        <dbReference type="ARBA" id="ARBA00022679"/>
    </source>
</evidence>
<evidence type="ECO:0000313" key="15">
    <source>
        <dbReference type="Proteomes" id="UP000334019"/>
    </source>
</evidence>
<protein>
    <recommendedName>
        <fullName evidence="10">tRNA dimethylallyltransferase</fullName>
        <ecNumber evidence="10">2.5.1.75</ecNumber>
    </recommendedName>
    <alternativeName>
        <fullName evidence="10">Dimethylallyl diphosphate:tRNA dimethylallyltransferase</fullName>
        <shortName evidence="10">DMAPP:tRNA dimethylallyltransferase</shortName>
        <shortName evidence="10">DMATase</shortName>
    </alternativeName>
    <alternativeName>
        <fullName evidence="10">Isopentenyl-diphosphate:tRNA isopentenyltransferase</fullName>
        <shortName evidence="10">IPP transferase</shortName>
        <shortName evidence="10">IPPT</shortName>
        <shortName evidence="10">IPTase</shortName>
    </alternativeName>
</protein>
<dbReference type="InterPro" id="IPR027417">
    <property type="entry name" value="P-loop_NTPase"/>
</dbReference>
<comment type="cofactor">
    <cofactor evidence="1 10">
        <name>Mg(2+)</name>
        <dbReference type="ChEBI" id="CHEBI:18420"/>
    </cofactor>
</comment>
<dbReference type="GO" id="GO:0006400">
    <property type="term" value="P:tRNA modification"/>
    <property type="evidence" value="ECO:0007669"/>
    <property type="project" value="TreeGrafter"/>
</dbReference>
<sequence>MTRPVALVGPTASGKSALALALARVRSDAELVSVDSMQVYRGMDVGTATPSASERDEVPHHGLDLIDPHEEFTVAEFQRRVLAAVDDIEARGRRALLVGGTGLYLQAVVDGLEVPGRYPDVRAGLDAEPDTAALHRRLSELDPLAAARMEPTNRRRVLRALEVTIGGGRPFSSYGPGLDAYPPSRFRLVGLRLPRPVLDERIAARYAAQVEAGFVEEVRRVWEDPRGVSRSAAQALGYKELADHLAGRCTLEEALELAVRRTRRFARRQERWFRRDPRITWLEPPPPDHDARAVLDELLAIWDEPG</sequence>
<evidence type="ECO:0000256" key="13">
    <source>
        <dbReference type="RuleBase" id="RU003785"/>
    </source>
</evidence>
<evidence type="ECO:0000256" key="7">
    <source>
        <dbReference type="ARBA" id="ARBA00022840"/>
    </source>
</evidence>
<dbReference type="KEGG" id="atq:GH723_07250"/>
<comment type="similarity">
    <text evidence="3 10 13">Belongs to the IPP transferase family.</text>
</comment>
<dbReference type="Gene3D" id="1.10.20.140">
    <property type="match status" value="1"/>
</dbReference>
<feature type="site" description="Interaction with substrate tRNA" evidence="10">
    <location>
        <position position="122"/>
    </location>
</feature>
<dbReference type="SUPFAM" id="SSF52540">
    <property type="entry name" value="P-loop containing nucleoside triphosphate hydrolases"/>
    <property type="match status" value="2"/>
</dbReference>
<feature type="binding site" evidence="10">
    <location>
        <begin position="11"/>
        <end position="16"/>
    </location>
    <ligand>
        <name>substrate</name>
    </ligand>
</feature>
<keyword evidence="6 10" id="KW-0547">Nucleotide-binding</keyword>
<dbReference type="EMBL" id="CP045851">
    <property type="protein sequence ID" value="QGG94922.1"/>
    <property type="molecule type" value="Genomic_DNA"/>
</dbReference>
<dbReference type="NCBIfam" id="TIGR00174">
    <property type="entry name" value="miaA"/>
    <property type="match status" value="1"/>
</dbReference>
<dbReference type="EC" id="2.5.1.75" evidence="10"/>
<dbReference type="GO" id="GO:0005524">
    <property type="term" value="F:ATP binding"/>
    <property type="evidence" value="ECO:0007669"/>
    <property type="project" value="UniProtKB-UniRule"/>
</dbReference>
<dbReference type="InterPro" id="IPR039657">
    <property type="entry name" value="Dimethylallyltransferase"/>
</dbReference>
<dbReference type="PANTHER" id="PTHR11088:SF60">
    <property type="entry name" value="TRNA DIMETHYLALLYLTRANSFERASE"/>
    <property type="match status" value="1"/>
</dbReference>
<name>A0A5Q2RJ59_9ACTN</name>
<gene>
    <name evidence="10 14" type="primary">miaA</name>
    <name evidence="14" type="ORF">GH723_07250</name>
</gene>
<keyword evidence="4 10" id="KW-0808">Transferase</keyword>
<dbReference type="HAMAP" id="MF_00185">
    <property type="entry name" value="IPP_trans"/>
    <property type="match status" value="1"/>
</dbReference>
<organism evidence="14 15">
    <name type="scientific">Actinomarinicola tropica</name>
    <dbReference type="NCBI Taxonomy" id="2789776"/>
    <lineage>
        <taxon>Bacteria</taxon>
        <taxon>Bacillati</taxon>
        <taxon>Actinomycetota</taxon>
        <taxon>Acidimicrobiia</taxon>
        <taxon>Acidimicrobiales</taxon>
        <taxon>Iamiaceae</taxon>
        <taxon>Actinomarinicola</taxon>
    </lineage>
</organism>
<keyword evidence="15" id="KW-1185">Reference proteome</keyword>
<evidence type="ECO:0000256" key="6">
    <source>
        <dbReference type="ARBA" id="ARBA00022741"/>
    </source>
</evidence>
<keyword evidence="7 10" id="KW-0067">ATP-binding</keyword>
<feature type="site" description="Interaction with substrate tRNA" evidence="10">
    <location>
        <position position="101"/>
    </location>
</feature>
<dbReference type="GO" id="GO:0052381">
    <property type="term" value="F:tRNA dimethylallyltransferase activity"/>
    <property type="evidence" value="ECO:0007669"/>
    <property type="project" value="UniProtKB-UniRule"/>
</dbReference>
<dbReference type="Pfam" id="PF01715">
    <property type="entry name" value="IPPT"/>
    <property type="match status" value="1"/>
</dbReference>
<evidence type="ECO:0000313" key="14">
    <source>
        <dbReference type="EMBL" id="QGG94922.1"/>
    </source>
</evidence>
<comment type="function">
    <text evidence="2 10 12">Catalyzes the transfer of a dimethylallyl group onto the adenine at position 37 in tRNAs that read codons beginning with uridine, leading to the formation of N6-(dimethylallyl)adenosine (i(6)A).</text>
</comment>
<evidence type="ECO:0000256" key="11">
    <source>
        <dbReference type="RuleBase" id="RU003783"/>
    </source>
</evidence>
<keyword evidence="8 10" id="KW-0460">Magnesium</keyword>
<dbReference type="Proteomes" id="UP000334019">
    <property type="component" value="Chromosome"/>
</dbReference>
<comment type="catalytic activity">
    <reaction evidence="9 10 11">
        <text>adenosine(37) in tRNA + dimethylallyl diphosphate = N(6)-dimethylallyladenosine(37) in tRNA + diphosphate</text>
        <dbReference type="Rhea" id="RHEA:26482"/>
        <dbReference type="Rhea" id="RHEA-COMP:10162"/>
        <dbReference type="Rhea" id="RHEA-COMP:10375"/>
        <dbReference type="ChEBI" id="CHEBI:33019"/>
        <dbReference type="ChEBI" id="CHEBI:57623"/>
        <dbReference type="ChEBI" id="CHEBI:74411"/>
        <dbReference type="ChEBI" id="CHEBI:74415"/>
        <dbReference type="EC" id="2.5.1.75"/>
    </reaction>
</comment>
<evidence type="ECO:0000256" key="9">
    <source>
        <dbReference type="ARBA" id="ARBA00049563"/>
    </source>
</evidence>
<feature type="binding site" evidence="10">
    <location>
        <begin position="9"/>
        <end position="16"/>
    </location>
    <ligand>
        <name>ATP</name>
        <dbReference type="ChEBI" id="CHEBI:30616"/>
    </ligand>
</feature>
<dbReference type="PANTHER" id="PTHR11088">
    <property type="entry name" value="TRNA DIMETHYLALLYLTRANSFERASE"/>
    <property type="match status" value="1"/>
</dbReference>
<evidence type="ECO:0000256" key="2">
    <source>
        <dbReference type="ARBA" id="ARBA00003213"/>
    </source>
</evidence>
<comment type="caution">
    <text evidence="10">Lacks conserved residue(s) required for the propagation of feature annotation.</text>
</comment>
<evidence type="ECO:0000256" key="8">
    <source>
        <dbReference type="ARBA" id="ARBA00022842"/>
    </source>
</evidence>
<keyword evidence="5 10" id="KW-0819">tRNA processing</keyword>
<feature type="region of interest" description="Interaction with substrate tRNA" evidence="10">
    <location>
        <begin position="35"/>
        <end position="38"/>
    </location>
</feature>
<dbReference type="RefSeq" id="WP_153759030.1">
    <property type="nucleotide sequence ID" value="NZ_CP045851.1"/>
</dbReference>
<comment type="subunit">
    <text evidence="10">Monomer.</text>
</comment>
<proteinExistence type="inferred from homology"/>